<dbReference type="SUPFAM" id="SSF52540">
    <property type="entry name" value="P-loop containing nucleoside triphosphate hydrolases"/>
    <property type="match status" value="1"/>
</dbReference>
<dbReference type="Pfam" id="PF17863">
    <property type="entry name" value="AAA_lid_2"/>
    <property type="match status" value="1"/>
</dbReference>
<protein>
    <submittedName>
        <fullName evidence="7">AAA family ATPase</fullName>
    </submittedName>
</protein>
<feature type="domain" description="ATPase AAA-3" evidence="5">
    <location>
        <begin position="138"/>
        <end position="268"/>
    </location>
</feature>
<dbReference type="Pfam" id="PF07726">
    <property type="entry name" value="AAA_3"/>
    <property type="match status" value="1"/>
</dbReference>
<gene>
    <name evidence="7" type="ORF">V5R04_01940</name>
</gene>
<feature type="compositionally biased region" description="Low complexity" evidence="4">
    <location>
        <begin position="15"/>
        <end position="30"/>
    </location>
</feature>
<dbReference type="InterPro" id="IPR050764">
    <property type="entry name" value="CbbQ/NirQ/NorQ/GpvN"/>
</dbReference>
<dbReference type="PANTHER" id="PTHR42759">
    <property type="entry name" value="MOXR FAMILY PROTEIN"/>
    <property type="match status" value="1"/>
</dbReference>
<feature type="domain" description="ChlI/MoxR AAA lid" evidence="6">
    <location>
        <begin position="335"/>
        <end position="405"/>
    </location>
</feature>
<dbReference type="Gene3D" id="3.40.50.300">
    <property type="entry name" value="P-loop containing nucleotide triphosphate hydrolases"/>
    <property type="match status" value="1"/>
</dbReference>
<organism evidence="7">
    <name type="scientific">Jonesiaceae bacterium BS-20</name>
    <dbReference type="NCBI Taxonomy" id="3120821"/>
    <lineage>
        <taxon>Bacteria</taxon>
        <taxon>Bacillati</taxon>
        <taxon>Actinomycetota</taxon>
        <taxon>Actinomycetes</taxon>
        <taxon>Micrococcales</taxon>
        <taxon>Jonesiaceae</taxon>
    </lineage>
</organism>
<evidence type="ECO:0000256" key="1">
    <source>
        <dbReference type="ARBA" id="ARBA00022741"/>
    </source>
</evidence>
<evidence type="ECO:0000313" key="7">
    <source>
        <dbReference type="EMBL" id="XBH22014.1"/>
    </source>
</evidence>
<dbReference type="CDD" id="cd00009">
    <property type="entry name" value="AAA"/>
    <property type="match status" value="1"/>
</dbReference>
<dbReference type="GO" id="GO:0016887">
    <property type="term" value="F:ATP hydrolysis activity"/>
    <property type="evidence" value="ECO:0007669"/>
    <property type="project" value="InterPro"/>
</dbReference>
<reference evidence="7" key="1">
    <citation type="submission" date="2024-02" db="EMBL/GenBank/DDBJ databases">
        <title>Tomenella chthoni gen. nov. sp. nov., a member of the family Jonesiaceae isolated from bat guano.</title>
        <authorList>
            <person name="Miller S.L."/>
            <person name="King J."/>
            <person name="Sankaranarayanan K."/>
            <person name="Lawson P.A."/>
        </authorList>
    </citation>
    <scope>NUCLEOTIDE SEQUENCE</scope>
    <source>
        <strain evidence="7">BS-20</strain>
    </source>
</reference>
<evidence type="ECO:0000256" key="3">
    <source>
        <dbReference type="ARBA" id="ARBA00061607"/>
    </source>
</evidence>
<dbReference type="InterPro" id="IPR041628">
    <property type="entry name" value="ChlI/MoxR_AAA_lid"/>
</dbReference>
<evidence type="ECO:0000256" key="4">
    <source>
        <dbReference type="SAM" id="MobiDB-lite"/>
    </source>
</evidence>
<feature type="region of interest" description="Disordered" evidence="4">
    <location>
        <begin position="1"/>
        <end position="77"/>
    </location>
</feature>
<comment type="similarity">
    <text evidence="3">Belongs to the MoxR family.</text>
</comment>
<evidence type="ECO:0000256" key="2">
    <source>
        <dbReference type="ARBA" id="ARBA00022840"/>
    </source>
</evidence>
<dbReference type="Gene3D" id="1.10.8.80">
    <property type="entry name" value="Magnesium chelatase subunit I, C-Terminal domain"/>
    <property type="match status" value="1"/>
</dbReference>
<dbReference type="AlphaFoldDB" id="A0AAU7DXD5"/>
<dbReference type="PANTHER" id="PTHR42759:SF1">
    <property type="entry name" value="MAGNESIUM-CHELATASE SUBUNIT CHLD"/>
    <property type="match status" value="1"/>
</dbReference>
<name>A0AAU7DXD5_9MICO</name>
<keyword evidence="1" id="KW-0547">Nucleotide-binding</keyword>
<dbReference type="EMBL" id="CP146203">
    <property type="protein sequence ID" value="XBH22014.1"/>
    <property type="molecule type" value="Genomic_DNA"/>
</dbReference>
<dbReference type="FunFam" id="3.40.50.300:FF:000640">
    <property type="entry name" value="MoxR family ATPase"/>
    <property type="match status" value="1"/>
</dbReference>
<proteinExistence type="inferred from homology"/>
<feature type="compositionally biased region" description="Pro residues" evidence="4">
    <location>
        <begin position="1"/>
        <end position="14"/>
    </location>
</feature>
<feature type="compositionally biased region" description="Low complexity" evidence="4">
    <location>
        <begin position="40"/>
        <end position="59"/>
    </location>
</feature>
<accession>A0AAU7DXD5</accession>
<dbReference type="InterPro" id="IPR027417">
    <property type="entry name" value="P-loop_NTPase"/>
</dbReference>
<evidence type="ECO:0000259" key="5">
    <source>
        <dbReference type="Pfam" id="PF07726"/>
    </source>
</evidence>
<dbReference type="GO" id="GO:0005524">
    <property type="term" value="F:ATP binding"/>
    <property type="evidence" value="ECO:0007669"/>
    <property type="project" value="UniProtKB-KW"/>
</dbReference>
<keyword evidence="2" id="KW-0067">ATP-binding</keyword>
<evidence type="ECO:0000259" key="6">
    <source>
        <dbReference type="Pfam" id="PF17863"/>
    </source>
</evidence>
<sequence>MKFQPPSVPGPAAPVPSQSPAQASEPAQAPDLSPSHQDQSSFGAPAAPNPAGSAPSLPAEQTPRVTPESGVPVQQAPPAQAYDAAPLETRRQFTQPQETPGAAARDALARVRTEVAKAVVGQDSAVTSLIIALLCRGHVLLEGVPGTAKTLLVRSLAQSLELDTKRVQFTPDLMPGDITGSLIYSAKTEDFTFKHGPVFTNLLLADEINRTPPKTQASLLESMEERQVSVDGTPLPLPDPFMVIATQNPVEFAGTYPLPEAQLDRFLLKVNLDIPQREQEVEVLFRHAHGFNPQDLAGAGMRPVATAKDLEDARAEVAKVQVGPEVLAYIVDVCRATRTAPSLAMGVSPRGATGLLAAARAWAWLVGRNFVTPDDVKALVPTTLGHRVKLRSEAELEGVTVASVLATVLASVPVPR</sequence>
<dbReference type="InterPro" id="IPR011703">
    <property type="entry name" value="ATPase_AAA-3"/>
</dbReference>